<dbReference type="GO" id="GO:0003700">
    <property type="term" value="F:DNA-binding transcription factor activity"/>
    <property type="evidence" value="ECO:0007669"/>
    <property type="project" value="InterPro"/>
</dbReference>
<gene>
    <name evidence="6" type="ORF">FB458_2440</name>
</gene>
<dbReference type="EMBL" id="VFMN01000001">
    <property type="protein sequence ID" value="TQJ09330.1"/>
    <property type="molecule type" value="Genomic_DNA"/>
</dbReference>
<dbReference type="InterPro" id="IPR018060">
    <property type="entry name" value="HTH_AraC"/>
</dbReference>
<feature type="domain" description="HTH araC/xylS-type" evidence="5">
    <location>
        <begin position="220"/>
        <end position="321"/>
    </location>
</feature>
<dbReference type="InterPro" id="IPR020449">
    <property type="entry name" value="Tscrpt_reg_AraC-type_HTH"/>
</dbReference>
<dbReference type="Pfam" id="PF12833">
    <property type="entry name" value="HTH_18"/>
    <property type="match status" value="1"/>
</dbReference>
<evidence type="ECO:0000256" key="4">
    <source>
        <dbReference type="SAM" id="MobiDB-lite"/>
    </source>
</evidence>
<dbReference type="OrthoDB" id="9799345at2"/>
<dbReference type="InterPro" id="IPR009057">
    <property type="entry name" value="Homeodomain-like_sf"/>
</dbReference>
<dbReference type="PROSITE" id="PS01124">
    <property type="entry name" value="HTH_ARAC_FAMILY_2"/>
    <property type="match status" value="1"/>
</dbReference>
<dbReference type="InterPro" id="IPR050204">
    <property type="entry name" value="AraC_XylS_family_regulators"/>
</dbReference>
<protein>
    <submittedName>
        <fullName evidence="6">AraC family transcriptional regulator</fullName>
    </submittedName>
</protein>
<evidence type="ECO:0000256" key="3">
    <source>
        <dbReference type="ARBA" id="ARBA00023163"/>
    </source>
</evidence>
<dbReference type="SMART" id="SM00342">
    <property type="entry name" value="HTH_ARAC"/>
    <property type="match status" value="1"/>
</dbReference>
<comment type="caution">
    <text evidence="6">The sequence shown here is derived from an EMBL/GenBank/DDBJ whole genome shotgun (WGS) entry which is preliminary data.</text>
</comment>
<feature type="region of interest" description="Disordered" evidence="4">
    <location>
        <begin position="315"/>
        <end position="352"/>
    </location>
</feature>
<evidence type="ECO:0000256" key="2">
    <source>
        <dbReference type="ARBA" id="ARBA00023125"/>
    </source>
</evidence>
<name>A0A542E1W3_9MICO</name>
<feature type="compositionally biased region" description="Low complexity" evidence="4">
    <location>
        <begin position="1"/>
        <end position="12"/>
    </location>
</feature>
<dbReference type="SUPFAM" id="SSF46689">
    <property type="entry name" value="Homeodomain-like"/>
    <property type="match status" value="1"/>
</dbReference>
<dbReference type="RefSeq" id="WP_141848718.1">
    <property type="nucleotide sequence ID" value="NZ_BAAAPR010000014.1"/>
</dbReference>
<reference evidence="6 7" key="1">
    <citation type="submission" date="2019-06" db="EMBL/GenBank/DDBJ databases">
        <title>Sequencing the genomes of 1000 actinobacteria strains.</title>
        <authorList>
            <person name="Klenk H.-P."/>
        </authorList>
    </citation>
    <scope>NUCLEOTIDE SEQUENCE [LARGE SCALE GENOMIC DNA]</scope>
    <source>
        <strain evidence="6 7">DSM 18607</strain>
    </source>
</reference>
<dbReference type="InterPro" id="IPR035418">
    <property type="entry name" value="AraC-bd_2"/>
</dbReference>
<sequence length="352" mass="36855">MATAPTPAGAGPPAAPQPVAFSTRRLPPERRVELWEAHNDDALIGLRCRTLTADALEASEVNVRVGRLDLARVQGTPHVVERDAGLVARRPTHAVALFFGLAGEAFFYHDDGVRRLSPGELLVCDADRPFLRGFSGGLEELVVKLPRDLFTEVTGLAGLDAPRVVGFGAGGDPAARRLARLVGGAAREDEPEAVLEATLLDLVATLAGGRGRDAAAAHRAAALAYVDAHLLEPGLSAERVAAAVGLSPRHLSRVLADGGTAFLPHLRARRLEAARRLLLDPSAAGLGVAQVARRCGFASPRHFATAFAAAYGEPPSELRRRTARARSAVAASPQRPSVPGPARHDAVPSTGA</sequence>
<dbReference type="AlphaFoldDB" id="A0A542E1W3"/>
<dbReference type="PANTHER" id="PTHR46796:SF6">
    <property type="entry name" value="ARAC SUBFAMILY"/>
    <property type="match status" value="1"/>
</dbReference>
<dbReference type="PANTHER" id="PTHR46796">
    <property type="entry name" value="HTH-TYPE TRANSCRIPTIONAL ACTIVATOR RHAS-RELATED"/>
    <property type="match status" value="1"/>
</dbReference>
<dbReference type="InterPro" id="IPR018062">
    <property type="entry name" value="HTH_AraC-typ_CS"/>
</dbReference>
<keyword evidence="2" id="KW-0238">DNA-binding</keyword>
<dbReference type="GO" id="GO:0043565">
    <property type="term" value="F:sequence-specific DNA binding"/>
    <property type="evidence" value="ECO:0007669"/>
    <property type="project" value="InterPro"/>
</dbReference>
<evidence type="ECO:0000256" key="1">
    <source>
        <dbReference type="ARBA" id="ARBA00023015"/>
    </source>
</evidence>
<keyword evidence="1" id="KW-0805">Transcription regulation</keyword>
<dbReference type="PRINTS" id="PR00032">
    <property type="entry name" value="HTHARAC"/>
</dbReference>
<dbReference type="Proteomes" id="UP000317893">
    <property type="component" value="Unassembled WGS sequence"/>
</dbReference>
<keyword evidence="3" id="KW-0804">Transcription</keyword>
<dbReference type="Gene3D" id="1.10.10.60">
    <property type="entry name" value="Homeodomain-like"/>
    <property type="match status" value="1"/>
</dbReference>
<evidence type="ECO:0000259" key="5">
    <source>
        <dbReference type="PROSITE" id="PS01124"/>
    </source>
</evidence>
<dbReference type="PROSITE" id="PS00041">
    <property type="entry name" value="HTH_ARAC_FAMILY_1"/>
    <property type="match status" value="1"/>
</dbReference>
<accession>A0A542E1W3</accession>
<keyword evidence="7" id="KW-1185">Reference proteome</keyword>
<evidence type="ECO:0000313" key="7">
    <source>
        <dbReference type="Proteomes" id="UP000317893"/>
    </source>
</evidence>
<dbReference type="Pfam" id="PF14525">
    <property type="entry name" value="AraC_binding_2"/>
    <property type="match status" value="1"/>
</dbReference>
<proteinExistence type="predicted"/>
<feature type="region of interest" description="Disordered" evidence="4">
    <location>
        <begin position="1"/>
        <end position="20"/>
    </location>
</feature>
<feature type="compositionally biased region" description="Low complexity" evidence="4">
    <location>
        <begin position="325"/>
        <end position="337"/>
    </location>
</feature>
<evidence type="ECO:0000313" key="6">
    <source>
        <dbReference type="EMBL" id="TQJ09330.1"/>
    </source>
</evidence>
<organism evidence="6 7">
    <name type="scientific">Lapillicoccus jejuensis</name>
    <dbReference type="NCBI Taxonomy" id="402171"/>
    <lineage>
        <taxon>Bacteria</taxon>
        <taxon>Bacillati</taxon>
        <taxon>Actinomycetota</taxon>
        <taxon>Actinomycetes</taxon>
        <taxon>Micrococcales</taxon>
        <taxon>Intrasporangiaceae</taxon>
        <taxon>Lapillicoccus</taxon>
    </lineage>
</organism>